<gene>
    <name evidence="2" type="ORF">H1D41_13320</name>
</gene>
<reference evidence="2" key="1">
    <citation type="submission" date="2020-10" db="EMBL/GenBank/DDBJ databases">
        <title>Paenihalocynthiibacter styelae gen. nov., sp. nov., isolated from stalked sea squirt Styela clava.</title>
        <authorList>
            <person name="Kim Y.-O."/>
            <person name="Yoon J.-H."/>
        </authorList>
    </citation>
    <scope>NUCLEOTIDE SEQUENCE</scope>
    <source>
        <strain evidence="2">MYP1-1</strain>
    </source>
</reference>
<dbReference type="PANTHER" id="PTHR34039:SF1">
    <property type="entry name" value="UPF0102 PROTEIN YRAN"/>
    <property type="match status" value="1"/>
</dbReference>
<keyword evidence="3" id="KW-1185">Reference proteome</keyword>
<dbReference type="SUPFAM" id="SSF52980">
    <property type="entry name" value="Restriction endonuclease-like"/>
    <property type="match status" value="1"/>
</dbReference>
<dbReference type="InterPro" id="IPR003509">
    <property type="entry name" value="UPF0102_YraN-like"/>
</dbReference>
<dbReference type="EMBL" id="JADCKQ010000010">
    <property type="protein sequence ID" value="MBI1494620.1"/>
    <property type="molecule type" value="Genomic_DNA"/>
</dbReference>
<accession>A0A8J7IYJ5</accession>
<evidence type="ECO:0000313" key="3">
    <source>
        <dbReference type="Proteomes" id="UP000640583"/>
    </source>
</evidence>
<sequence length="121" mass="13142">MTDKAAKGRTAYYAGLAAEDQVAKHYTRLGAEVLDTRWRGEGGEIDLILRLAGITIFVEVKKSRDMTSAADMLSATQVTRIMVAAGEYMAVKGLMGDMRVDAALVDQQGAIEVIENITLDF</sequence>
<dbReference type="Proteomes" id="UP000640583">
    <property type="component" value="Unassembled WGS sequence"/>
</dbReference>
<evidence type="ECO:0000313" key="2">
    <source>
        <dbReference type="EMBL" id="MBI1494620.1"/>
    </source>
</evidence>
<organism evidence="2 3">
    <name type="scientific">Halocynthiibacter styelae</name>
    <dbReference type="NCBI Taxonomy" id="2761955"/>
    <lineage>
        <taxon>Bacteria</taxon>
        <taxon>Pseudomonadati</taxon>
        <taxon>Pseudomonadota</taxon>
        <taxon>Alphaproteobacteria</taxon>
        <taxon>Rhodobacterales</taxon>
        <taxon>Paracoccaceae</taxon>
        <taxon>Halocynthiibacter</taxon>
    </lineage>
</organism>
<comment type="caution">
    <text evidence="2">The sequence shown here is derived from an EMBL/GenBank/DDBJ whole genome shotgun (WGS) entry which is preliminary data.</text>
</comment>
<dbReference type="InterPro" id="IPR011335">
    <property type="entry name" value="Restrct_endonuc-II-like"/>
</dbReference>
<evidence type="ECO:0000256" key="1">
    <source>
        <dbReference type="ARBA" id="ARBA00006738"/>
    </source>
</evidence>
<dbReference type="GO" id="GO:0003676">
    <property type="term" value="F:nucleic acid binding"/>
    <property type="evidence" value="ECO:0007669"/>
    <property type="project" value="InterPro"/>
</dbReference>
<dbReference type="RefSeq" id="WP_107498237.1">
    <property type="nucleotide sequence ID" value="NZ_JADCKQ010000010.1"/>
</dbReference>
<dbReference type="InterPro" id="IPR011856">
    <property type="entry name" value="tRNA_endonuc-like_dom_sf"/>
</dbReference>
<comment type="similarity">
    <text evidence="1">Belongs to the UPF0102 family.</text>
</comment>
<dbReference type="Pfam" id="PF02021">
    <property type="entry name" value="UPF0102"/>
    <property type="match status" value="1"/>
</dbReference>
<dbReference type="PANTHER" id="PTHR34039">
    <property type="entry name" value="UPF0102 PROTEIN YRAN"/>
    <property type="match status" value="1"/>
</dbReference>
<dbReference type="Gene3D" id="3.40.1350.10">
    <property type="match status" value="1"/>
</dbReference>
<name>A0A8J7IYJ5_9RHOB</name>
<protein>
    <submittedName>
        <fullName evidence="2">YraN family protein</fullName>
    </submittedName>
</protein>
<proteinExistence type="inferred from homology"/>
<dbReference type="AlphaFoldDB" id="A0A8J7IYJ5"/>